<comment type="caution">
    <text evidence="1">The sequence shown here is derived from an EMBL/GenBank/DDBJ whole genome shotgun (WGS) entry which is preliminary data.</text>
</comment>
<proteinExistence type="predicted"/>
<protein>
    <submittedName>
        <fullName evidence="1">Uncharacterized protein</fullName>
    </submittedName>
</protein>
<evidence type="ECO:0000313" key="1">
    <source>
        <dbReference type="EMBL" id="KAI4858543.1"/>
    </source>
</evidence>
<name>A0ACB9YHC2_9PEZI</name>
<dbReference type="EMBL" id="MU393733">
    <property type="protein sequence ID" value="KAI4858543.1"/>
    <property type="molecule type" value="Genomic_DNA"/>
</dbReference>
<accession>A0ACB9YHC2</accession>
<keyword evidence="2" id="KW-1185">Reference proteome</keyword>
<gene>
    <name evidence="1" type="ORF">F4820DRAFT_442272</name>
</gene>
<sequence length="70" mass="8028">MACSIPQPLRLESLLIANRPDIEMGWRYQVPHLLFLGLEVMVLDMLGYGQTSAPESLSEHTMKKWPRMSL</sequence>
<evidence type="ECO:0000313" key="2">
    <source>
        <dbReference type="Proteomes" id="UP001497700"/>
    </source>
</evidence>
<organism evidence="1 2">
    <name type="scientific">Hypoxylon rubiginosum</name>
    <dbReference type="NCBI Taxonomy" id="110542"/>
    <lineage>
        <taxon>Eukaryota</taxon>
        <taxon>Fungi</taxon>
        <taxon>Dikarya</taxon>
        <taxon>Ascomycota</taxon>
        <taxon>Pezizomycotina</taxon>
        <taxon>Sordariomycetes</taxon>
        <taxon>Xylariomycetidae</taxon>
        <taxon>Xylariales</taxon>
        <taxon>Hypoxylaceae</taxon>
        <taxon>Hypoxylon</taxon>
    </lineage>
</organism>
<reference evidence="1 2" key="1">
    <citation type="journal article" date="2022" name="New Phytol.">
        <title>Ecological generalism drives hyperdiversity of secondary metabolite gene clusters in xylarialean endophytes.</title>
        <authorList>
            <person name="Franco M.E.E."/>
            <person name="Wisecaver J.H."/>
            <person name="Arnold A.E."/>
            <person name="Ju Y.M."/>
            <person name="Slot J.C."/>
            <person name="Ahrendt S."/>
            <person name="Moore L.P."/>
            <person name="Eastman K.E."/>
            <person name="Scott K."/>
            <person name="Konkel Z."/>
            <person name="Mondo S.J."/>
            <person name="Kuo A."/>
            <person name="Hayes R.D."/>
            <person name="Haridas S."/>
            <person name="Andreopoulos B."/>
            <person name="Riley R."/>
            <person name="LaButti K."/>
            <person name="Pangilinan J."/>
            <person name="Lipzen A."/>
            <person name="Amirebrahimi M."/>
            <person name="Yan J."/>
            <person name="Adam C."/>
            <person name="Keymanesh K."/>
            <person name="Ng V."/>
            <person name="Louie K."/>
            <person name="Northen T."/>
            <person name="Drula E."/>
            <person name="Henrissat B."/>
            <person name="Hsieh H.M."/>
            <person name="Youens-Clark K."/>
            <person name="Lutzoni F."/>
            <person name="Miadlikowska J."/>
            <person name="Eastwood D.C."/>
            <person name="Hamelin R.C."/>
            <person name="Grigoriev I.V."/>
            <person name="U'Ren J.M."/>
        </authorList>
    </citation>
    <scope>NUCLEOTIDE SEQUENCE [LARGE SCALE GENOMIC DNA]</scope>
    <source>
        <strain evidence="1 2">CBS 119005</strain>
    </source>
</reference>
<dbReference type="Proteomes" id="UP001497700">
    <property type="component" value="Unassembled WGS sequence"/>
</dbReference>